<comment type="caution">
    <text evidence="1">The sequence shown here is derived from an EMBL/GenBank/DDBJ whole genome shotgun (WGS) entry which is preliminary data.</text>
</comment>
<evidence type="ECO:0000313" key="2">
    <source>
        <dbReference type="Proteomes" id="UP001589833"/>
    </source>
</evidence>
<reference evidence="1 2" key="1">
    <citation type="submission" date="2024-09" db="EMBL/GenBank/DDBJ databases">
        <authorList>
            <person name="Sun Q."/>
            <person name="Mori K."/>
        </authorList>
    </citation>
    <scope>NUCLEOTIDE SEQUENCE [LARGE SCALE GENOMIC DNA]</scope>
    <source>
        <strain evidence="1 2">NCAIM B.02301</strain>
    </source>
</reference>
<organism evidence="1 2">
    <name type="scientific">Halalkalibacter alkalisediminis</name>
    <dbReference type="NCBI Taxonomy" id="935616"/>
    <lineage>
        <taxon>Bacteria</taxon>
        <taxon>Bacillati</taxon>
        <taxon>Bacillota</taxon>
        <taxon>Bacilli</taxon>
        <taxon>Bacillales</taxon>
        <taxon>Bacillaceae</taxon>
        <taxon>Halalkalibacter</taxon>
    </lineage>
</organism>
<protein>
    <recommendedName>
        <fullName evidence="3">Aminoglycoside phosphotransferase domain-containing protein</fullName>
    </recommendedName>
</protein>
<proteinExistence type="predicted"/>
<dbReference type="RefSeq" id="WP_273840520.1">
    <property type="nucleotide sequence ID" value="NZ_JAQQWT010000002.1"/>
</dbReference>
<sequence length="385" mass="45683">MKNIKGKIIKAVILIFTTKKYKGYRYIKVNNYFYSLDTNKYKMFFYLWSKLKPFSIIDGKSTNKKLIPEWFVKLYRICHLITNIHREPRINKANLIVLPVYGQIAIYSKRQDNFKVFDVKKGIATTIFSDSIKNDILTNKVEKYKKLGELSLGPQLIEFNKTKKMYKEAFLNYPHFSLKTMSEEDKAIVIKKVTSFIKDLITKYPVEHILLDVYLHKLKVESTGKLLGDNCKIREINDFISDMKKDLLLRGNEKIYLVMSHGDLHFNNLIKDKKVIKAIDWEFCEKRSILYDLHFLRYKTKSTVDIPFFIKLLHKENVINASTIDSDLYLDLFYLEYITHWLNVVYQSKEYLNLADINNILNWIIRDIKVFKSFKKNKGIKTLLL</sequence>
<dbReference type="InterPro" id="IPR004119">
    <property type="entry name" value="EcKL"/>
</dbReference>
<dbReference type="SUPFAM" id="SSF56112">
    <property type="entry name" value="Protein kinase-like (PK-like)"/>
    <property type="match status" value="1"/>
</dbReference>
<dbReference type="Gene3D" id="3.90.1200.10">
    <property type="match status" value="1"/>
</dbReference>
<dbReference type="Pfam" id="PF02958">
    <property type="entry name" value="EcKL"/>
    <property type="match status" value="1"/>
</dbReference>
<dbReference type="EMBL" id="JBHLTR010000017">
    <property type="protein sequence ID" value="MFC0560076.1"/>
    <property type="molecule type" value="Genomic_DNA"/>
</dbReference>
<evidence type="ECO:0008006" key="3">
    <source>
        <dbReference type="Google" id="ProtNLM"/>
    </source>
</evidence>
<gene>
    <name evidence="1" type="ORF">ACFFH4_13570</name>
</gene>
<name>A0ABV6NHD5_9BACI</name>
<dbReference type="Proteomes" id="UP001589833">
    <property type="component" value="Unassembled WGS sequence"/>
</dbReference>
<evidence type="ECO:0000313" key="1">
    <source>
        <dbReference type="EMBL" id="MFC0560076.1"/>
    </source>
</evidence>
<accession>A0ABV6NHD5</accession>
<keyword evidence="2" id="KW-1185">Reference proteome</keyword>
<dbReference type="InterPro" id="IPR011009">
    <property type="entry name" value="Kinase-like_dom_sf"/>
</dbReference>